<keyword evidence="1 2" id="KW-0862">Zinc</keyword>
<keyword evidence="5" id="KW-1185">Reference proteome</keyword>
<feature type="binding site" evidence="1">
    <location>
        <position position="121"/>
    </location>
    <ligand>
        <name>Zn(2+)</name>
        <dbReference type="ChEBI" id="CHEBI:29105"/>
        <note>catalytic</note>
    </ligand>
</feature>
<proteinExistence type="predicted"/>
<dbReference type="PROSITE" id="PS51864">
    <property type="entry name" value="ASTACIN"/>
    <property type="match status" value="1"/>
</dbReference>
<dbReference type="SUPFAM" id="SSF55486">
    <property type="entry name" value="Metalloproteases ('zincins'), catalytic domain"/>
    <property type="match status" value="1"/>
</dbReference>
<dbReference type="InterPro" id="IPR006026">
    <property type="entry name" value="Peptidase_Metallo"/>
</dbReference>
<evidence type="ECO:0000313" key="5">
    <source>
        <dbReference type="Proteomes" id="UP001558652"/>
    </source>
</evidence>
<dbReference type="FunFam" id="3.40.390.10:FF:000042">
    <property type="entry name" value="Metalloendopeptidase"/>
    <property type="match status" value="1"/>
</dbReference>
<keyword evidence="1 2" id="KW-0378">Hydrolase</keyword>
<dbReference type="GO" id="GO:0006508">
    <property type="term" value="P:proteolysis"/>
    <property type="evidence" value="ECO:0007669"/>
    <property type="project" value="UniProtKB-KW"/>
</dbReference>
<comment type="cofactor">
    <cofactor evidence="1 2">
        <name>Zn(2+)</name>
        <dbReference type="ChEBI" id="CHEBI:29105"/>
    </cofactor>
    <text evidence="1 2">Binds 1 zinc ion per subunit.</text>
</comment>
<keyword evidence="1 2" id="KW-0645">Protease</keyword>
<name>A0ABD0YC76_9HEMI</name>
<keyword evidence="1 2" id="KW-0482">Metalloprotease</keyword>
<accession>A0ABD0YC76</accession>
<dbReference type="SMART" id="SM00235">
    <property type="entry name" value="ZnMc"/>
    <property type="match status" value="1"/>
</dbReference>
<comment type="caution">
    <text evidence="1">Lacks conserved residue(s) required for the propagation of feature annotation.</text>
</comment>
<gene>
    <name evidence="4" type="ORF">AAG570_013445</name>
</gene>
<reference evidence="4 5" key="1">
    <citation type="submission" date="2024-07" db="EMBL/GenBank/DDBJ databases">
        <title>Chromosome-level genome assembly of the water stick insect Ranatra chinensis (Heteroptera: Nepidae).</title>
        <authorList>
            <person name="Liu X."/>
        </authorList>
    </citation>
    <scope>NUCLEOTIDE SEQUENCE [LARGE SCALE GENOMIC DNA]</scope>
    <source>
        <strain evidence="4">Cailab_2021Rc</strain>
        <tissue evidence="4">Muscle</tissue>
    </source>
</reference>
<dbReference type="PANTHER" id="PTHR10127">
    <property type="entry name" value="DISCOIDIN, CUB, EGF, LAMININ , AND ZINC METALLOPROTEASE DOMAIN CONTAINING"/>
    <property type="match status" value="1"/>
</dbReference>
<dbReference type="Pfam" id="PF01400">
    <property type="entry name" value="Astacin"/>
    <property type="match status" value="1"/>
</dbReference>
<dbReference type="GO" id="GO:0004222">
    <property type="term" value="F:metalloendopeptidase activity"/>
    <property type="evidence" value="ECO:0007669"/>
    <property type="project" value="UniProtKB-UniRule"/>
</dbReference>
<feature type="binding site" evidence="1">
    <location>
        <position position="115"/>
    </location>
    <ligand>
        <name>Zn(2+)</name>
        <dbReference type="ChEBI" id="CHEBI:29105"/>
        <note>catalytic</note>
    </ligand>
</feature>
<feature type="domain" description="Peptidase M12A" evidence="3">
    <location>
        <begin position="7"/>
        <end position="213"/>
    </location>
</feature>
<protein>
    <recommendedName>
        <fullName evidence="2">Metalloendopeptidase</fullName>
        <ecNumber evidence="2">3.4.24.-</ecNumber>
    </recommendedName>
</protein>
<dbReference type="Gene3D" id="3.40.390.10">
    <property type="entry name" value="Collagenase (Catalytic Domain)"/>
    <property type="match status" value="1"/>
</dbReference>
<evidence type="ECO:0000259" key="3">
    <source>
        <dbReference type="PROSITE" id="PS51864"/>
    </source>
</evidence>
<keyword evidence="1 2" id="KW-0479">Metal-binding</keyword>
<dbReference type="InterPro" id="IPR034035">
    <property type="entry name" value="Astacin-like_dom"/>
</dbReference>
<dbReference type="InterPro" id="IPR001506">
    <property type="entry name" value="Peptidase_M12A"/>
</dbReference>
<comment type="caution">
    <text evidence="4">The sequence shown here is derived from an EMBL/GenBank/DDBJ whole genome shotgun (WGS) entry which is preliminary data.</text>
</comment>
<sequence length="232" mass="26967">AYSFWRVGLRWDVFPDKLWPNATVPYLISPLYDPAEQIILRKAVATINFMTCVKFVPWNGKAKDFILIWPTKFPKGCWSYVGKYGGPQIVSLERPDEKGPNCLENEGRAMHELLHALGIFHEQSRDDRDKFINIHKENIVPAFLTNFDKLSLENTTYKFEYDYDSIMHYGKYFFSKGKGKPTITAKHPGVKLGQRKMLSKTDCLKLNELYGCLDKSIYLQTRYYMICNILGL</sequence>
<evidence type="ECO:0000313" key="4">
    <source>
        <dbReference type="EMBL" id="KAL1128911.1"/>
    </source>
</evidence>
<feature type="binding site" evidence="1">
    <location>
        <position position="111"/>
    </location>
    <ligand>
        <name>Zn(2+)</name>
        <dbReference type="ChEBI" id="CHEBI:29105"/>
        <note>catalytic</note>
    </ligand>
</feature>
<dbReference type="Proteomes" id="UP001558652">
    <property type="component" value="Unassembled WGS sequence"/>
</dbReference>
<feature type="non-terminal residue" evidence="4">
    <location>
        <position position="1"/>
    </location>
</feature>
<dbReference type="EC" id="3.4.24.-" evidence="2"/>
<evidence type="ECO:0000256" key="1">
    <source>
        <dbReference type="PROSITE-ProRule" id="PRU01211"/>
    </source>
</evidence>
<dbReference type="PRINTS" id="PR00480">
    <property type="entry name" value="ASTACIN"/>
</dbReference>
<dbReference type="InterPro" id="IPR024079">
    <property type="entry name" value="MetalloPept_cat_dom_sf"/>
</dbReference>
<organism evidence="4 5">
    <name type="scientific">Ranatra chinensis</name>
    <dbReference type="NCBI Taxonomy" id="642074"/>
    <lineage>
        <taxon>Eukaryota</taxon>
        <taxon>Metazoa</taxon>
        <taxon>Ecdysozoa</taxon>
        <taxon>Arthropoda</taxon>
        <taxon>Hexapoda</taxon>
        <taxon>Insecta</taxon>
        <taxon>Pterygota</taxon>
        <taxon>Neoptera</taxon>
        <taxon>Paraneoptera</taxon>
        <taxon>Hemiptera</taxon>
        <taxon>Heteroptera</taxon>
        <taxon>Panheteroptera</taxon>
        <taxon>Nepomorpha</taxon>
        <taxon>Nepidae</taxon>
        <taxon>Ranatrinae</taxon>
        <taxon>Ranatra</taxon>
    </lineage>
</organism>
<dbReference type="PANTHER" id="PTHR10127:SF859">
    <property type="entry name" value="METALLOENDOPEPTIDASE"/>
    <property type="match status" value="1"/>
</dbReference>
<feature type="active site" evidence="1">
    <location>
        <position position="112"/>
    </location>
</feature>
<dbReference type="AlphaFoldDB" id="A0ABD0YC76"/>
<dbReference type="CDD" id="cd04280">
    <property type="entry name" value="ZnMc_astacin_like"/>
    <property type="match status" value="1"/>
</dbReference>
<dbReference type="EMBL" id="JBFDAA010000009">
    <property type="protein sequence ID" value="KAL1128911.1"/>
    <property type="molecule type" value="Genomic_DNA"/>
</dbReference>
<evidence type="ECO:0000256" key="2">
    <source>
        <dbReference type="RuleBase" id="RU361183"/>
    </source>
</evidence>
<dbReference type="GO" id="GO:0008270">
    <property type="term" value="F:zinc ion binding"/>
    <property type="evidence" value="ECO:0007669"/>
    <property type="project" value="UniProtKB-UniRule"/>
</dbReference>